<dbReference type="EnsemblMetazoa" id="GPPI049324-RA">
    <property type="protein sequence ID" value="GPPI049324-PA"/>
    <property type="gene ID" value="GPPI049324"/>
</dbReference>
<evidence type="ECO:0000313" key="3">
    <source>
        <dbReference type="Proteomes" id="UP000092460"/>
    </source>
</evidence>
<proteinExistence type="predicted"/>
<keyword evidence="1" id="KW-1133">Transmembrane helix</keyword>
<keyword evidence="3" id="KW-1185">Reference proteome</keyword>
<evidence type="ECO:0000313" key="2">
    <source>
        <dbReference type="EnsemblMetazoa" id="GPPI049324-PA"/>
    </source>
</evidence>
<sequence length="109" mass="12523">MKFGIIKSTHLRHKKLKVVIALISDVGPFKSTESLKNPPDDNGKTFQYKTAFKINSPKYVRNRIFITHVKLKVLIVKAVLESFALIIYLLCESFLNGQLGRQTWPYSNQ</sequence>
<reference evidence="3" key="1">
    <citation type="submission" date="2015-01" db="EMBL/GenBank/DDBJ databases">
        <authorList>
            <person name="Aksoy S."/>
            <person name="Warren W."/>
            <person name="Wilson R.K."/>
        </authorList>
    </citation>
    <scope>NUCLEOTIDE SEQUENCE [LARGE SCALE GENOMIC DNA]</scope>
    <source>
        <strain evidence="3">IAEA</strain>
    </source>
</reference>
<accession>A0A1B0C505</accession>
<name>A0A1B0C505_9MUSC</name>
<dbReference type="EMBL" id="JXJN01025746">
    <property type="status" value="NOT_ANNOTATED_CDS"/>
    <property type="molecule type" value="Genomic_DNA"/>
</dbReference>
<dbReference type="VEuPathDB" id="VectorBase:GPPI049324"/>
<protein>
    <submittedName>
        <fullName evidence="2">Uncharacterized protein</fullName>
    </submittedName>
</protein>
<feature type="transmembrane region" description="Helical" evidence="1">
    <location>
        <begin position="71"/>
        <end position="90"/>
    </location>
</feature>
<dbReference type="Proteomes" id="UP000092460">
    <property type="component" value="Unassembled WGS sequence"/>
</dbReference>
<keyword evidence="1" id="KW-0812">Transmembrane</keyword>
<evidence type="ECO:0000256" key="1">
    <source>
        <dbReference type="SAM" id="Phobius"/>
    </source>
</evidence>
<keyword evidence="1" id="KW-0472">Membrane</keyword>
<reference evidence="2" key="2">
    <citation type="submission" date="2020-05" db="UniProtKB">
        <authorList>
            <consortium name="EnsemblMetazoa"/>
        </authorList>
    </citation>
    <scope>IDENTIFICATION</scope>
    <source>
        <strain evidence="2">IAEA</strain>
    </source>
</reference>
<organism evidence="2 3">
    <name type="scientific">Glossina palpalis gambiensis</name>
    <dbReference type="NCBI Taxonomy" id="67801"/>
    <lineage>
        <taxon>Eukaryota</taxon>
        <taxon>Metazoa</taxon>
        <taxon>Ecdysozoa</taxon>
        <taxon>Arthropoda</taxon>
        <taxon>Hexapoda</taxon>
        <taxon>Insecta</taxon>
        <taxon>Pterygota</taxon>
        <taxon>Neoptera</taxon>
        <taxon>Endopterygota</taxon>
        <taxon>Diptera</taxon>
        <taxon>Brachycera</taxon>
        <taxon>Muscomorpha</taxon>
        <taxon>Hippoboscoidea</taxon>
        <taxon>Glossinidae</taxon>
        <taxon>Glossina</taxon>
    </lineage>
</organism>
<dbReference type="AlphaFoldDB" id="A0A1B0C505"/>